<sequence>MSVCDPKILVERTNLLKECADAYAYAVEVVSKNSVMAEDISRSCAEVCYQSAEECLSLDHDALAEELYNMCYQYAVLCEKIIGNNKPAYEKAQLKESS</sequence>
<protein>
    <recommendedName>
        <fullName evidence="3">Four-helix bundle copper-binding protein</fullName>
    </recommendedName>
</protein>
<dbReference type="RefSeq" id="WP_079477936.1">
    <property type="nucleotide sequence ID" value="NZ_FVYZ01000003.1"/>
</dbReference>
<dbReference type="Proteomes" id="UP000297982">
    <property type="component" value="Unassembled WGS sequence"/>
</dbReference>
<keyword evidence="2" id="KW-1185">Reference proteome</keyword>
<dbReference type="EMBL" id="SRJC01000005">
    <property type="protein sequence ID" value="TGB01605.1"/>
    <property type="molecule type" value="Genomic_DNA"/>
</dbReference>
<accession>A0A4Z0GY91</accession>
<dbReference type="STRING" id="192814.GCA_900166575_03073"/>
<reference evidence="1 2" key="1">
    <citation type="journal article" date="2003" name="Int. J. Syst. Evol. Microbiol.">
        <title>Halobacillus salinus sp. nov., isolated from a salt lake on the coast of the East Sea in Korea.</title>
        <authorList>
            <person name="Yoon J.H."/>
            <person name="Kang K.H."/>
            <person name="Park Y.H."/>
        </authorList>
    </citation>
    <scope>NUCLEOTIDE SEQUENCE [LARGE SCALE GENOMIC DNA]</scope>
    <source>
        <strain evidence="1 2">HSL-3</strain>
    </source>
</reference>
<comment type="caution">
    <text evidence="1">The sequence shown here is derived from an EMBL/GenBank/DDBJ whole genome shotgun (WGS) entry which is preliminary data.</text>
</comment>
<proteinExistence type="predicted"/>
<dbReference type="AlphaFoldDB" id="A0A4Z0GY91"/>
<name>A0A4Z0GY91_9BACI</name>
<evidence type="ECO:0000313" key="1">
    <source>
        <dbReference type="EMBL" id="TGB01605.1"/>
    </source>
</evidence>
<evidence type="ECO:0008006" key="3">
    <source>
        <dbReference type="Google" id="ProtNLM"/>
    </source>
</evidence>
<dbReference type="InterPro" id="IPR005560">
    <property type="entry name" value="Csp_YhjQ"/>
</dbReference>
<organism evidence="1 2">
    <name type="scientific">Halobacillus salinus</name>
    <dbReference type="NCBI Taxonomy" id="192814"/>
    <lineage>
        <taxon>Bacteria</taxon>
        <taxon>Bacillati</taxon>
        <taxon>Bacillota</taxon>
        <taxon>Bacilli</taxon>
        <taxon>Bacillales</taxon>
        <taxon>Bacillaceae</taxon>
        <taxon>Halobacillus</taxon>
    </lineage>
</organism>
<dbReference type="OrthoDB" id="2972685at2"/>
<gene>
    <name evidence="1" type="ORF">E4663_15730</name>
</gene>
<evidence type="ECO:0000313" key="2">
    <source>
        <dbReference type="Proteomes" id="UP000297982"/>
    </source>
</evidence>
<dbReference type="Gene3D" id="1.20.1270.360">
    <property type="match status" value="1"/>
</dbReference>
<dbReference type="Pfam" id="PF03860">
    <property type="entry name" value="Csp"/>
    <property type="match status" value="1"/>
</dbReference>